<dbReference type="PANTHER" id="PTHR14614">
    <property type="entry name" value="HEPATOCELLULAR CARCINOMA-ASSOCIATED ANTIGEN"/>
    <property type="match status" value="1"/>
</dbReference>
<proteinExistence type="predicted"/>
<sequence>MRTRRRAANVNTTATDDNDDDDTSTHAIDDGGQGSQDEQPLSFNQAAGVNRPAHMTKHLSTLVYHFPSLHTSFDLAQTDTSNSTGSSLWLSSQLGSGTGLLSLLLARLGWHVIATDIQPVLSTVLRRNTRTARFLPAMATSGGKLEVRQLDWTCPPHDWDWSRRGNIAGPPNHGGGGVDQYQDQHLDDEDDYADVTRTLRATEGTTPDFDLILTADTVYEPSLVRPLIRALSHLYRSHSAFDRPHTHEQQEHGRRATRSPSRPHILLALERRDGATIDAALAVARDEFGLDFQRIPHRKVKKTFDSHGDGRSWRRDDWLGVEIWQL</sequence>
<dbReference type="Proteomes" id="UP000323386">
    <property type="component" value="Unassembled WGS sequence"/>
</dbReference>
<feature type="compositionally biased region" description="Basic and acidic residues" evidence="1">
    <location>
        <begin position="241"/>
        <end position="254"/>
    </location>
</feature>
<dbReference type="OrthoDB" id="194386at2759"/>
<gene>
    <name evidence="2" type="ORF">PSFLO_04528</name>
</gene>
<dbReference type="GO" id="GO:0008757">
    <property type="term" value="F:S-adenosylmethionine-dependent methyltransferase activity"/>
    <property type="evidence" value="ECO:0007669"/>
    <property type="project" value="UniProtKB-ARBA"/>
</dbReference>
<dbReference type="SUPFAM" id="SSF53335">
    <property type="entry name" value="S-adenosyl-L-methionine-dependent methyltransferases"/>
    <property type="match status" value="1"/>
</dbReference>
<accession>A0A5C3F6I6</accession>
<dbReference type="InterPro" id="IPR029063">
    <property type="entry name" value="SAM-dependent_MTases_sf"/>
</dbReference>
<evidence type="ECO:0000256" key="1">
    <source>
        <dbReference type="SAM" id="MobiDB-lite"/>
    </source>
</evidence>
<feature type="region of interest" description="Disordered" evidence="1">
    <location>
        <begin position="241"/>
        <end position="260"/>
    </location>
</feature>
<reference evidence="2 3" key="1">
    <citation type="submission" date="2018-03" db="EMBL/GenBank/DDBJ databases">
        <authorList>
            <person name="Guldener U."/>
        </authorList>
    </citation>
    <scope>NUCLEOTIDE SEQUENCE [LARGE SCALE GENOMIC DNA]</scope>
    <source>
        <strain evidence="2 3">DAOM196992</strain>
    </source>
</reference>
<dbReference type="GO" id="GO:0005634">
    <property type="term" value="C:nucleus"/>
    <property type="evidence" value="ECO:0007669"/>
    <property type="project" value="TreeGrafter"/>
</dbReference>
<dbReference type="PANTHER" id="PTHR14614:SF162">
    <property type="entry name" value="EXPRESSED PROTEIN"/>
    <property type="match status" value="1"/>
</dbReference>
<dbReference type="EMBL" id="OOIP01000012">
    <property type="protein sequence ID" value="SPO39049.1"/>
    <property type="molecule type" value="Genomic_DNA"/>
</dbReference>
<dbReference type="Gene3D" id="3.40.50.150">
    <property type="entry name" value="Vaccinia Virus protein VP39"/>
    <property type="match status" value="1"/>
</dbReference>
<protein>
    <submittedName>
        <fullName evidence="2">Uncharacterized protein</fullName>
    </submittedName>
</protein>
<feature type="region of interest" description="Disordered" evidence="1">
    <location>
        <begin position="1"/>
        <end position="40"/>
    </location>
</feature>
<name>A0A5C3F6I6_9BASI</name>
<dbReference type="AlphaFoldDB" id="A0A5C3F6I6"/>
<evidence type="ECO:0000313" key="2">
    <source>
        <dbReference type="EMBL" id="SPO39049.1"/>
    </source>
</evidence>
<dbReference type="InterPro" id="IPR019410">
    <property type="entry name" value="Methyltransf_16"/>
</dbReference>
<keyword evidence="3" id="KW-1185">Reference proteome</keyword>
<evidence type="ECO:0000313" key="3">
    <source>
        <dbReference type="Proteomes" id="UP000323386"/>
    </source>
</evidence>
<dbReference type="GO" id="GO:0005737">
    <property type="term" value="C:cytoplasm"/>
    <property type="evidence" value="ECO:0007669"/>
    <property type="project" value="TreeGrafter"/>
</dbReference>
<organism evidence="2 3">
    <name type="scientific">Pseudozyma flocculosa</name>
    <dbReference type="NCBI Taxonomy" id="84751"/>
    <lineage>
        <taxon>Eukaryota</taxon>
        <taxon>Fungi</taxon>
        <taxon>Dikarya</taxon>
        <taxon>Basidiomycota</taxon>
        <taxon>Ustilaginomycotina</taxon>
        <taxon>Ustilaginomycetes</taxon>
        <taxon>Ustilaginales</taxon>
        <taxon>Ustilaginaceae</taxon>
        <taxon>Pseudozyma</taxon>
    </lineage>
</organism>